<dbReference type="AlphaFoldDB" id="A0A4Z1D2P9"/>
<dbReference type="GeneID" id="95448759"/>
<gene>
    <name evidence="4" type="ORF">E5083_14245</name>
</gene>
<feature type="region of interest" description="Disordered" evidence="1">
    <location>
        <begin position="94"/>
        <end position="165"/>
    </location>
</feature>
<dbReference type="RefSeq" id="WP_135786054.1">
    <property type="nucleotide sequence ID" value="NZ_SRRT01000004.1"/>
</dbReference>
<dbReference type="EMBL" id="SRRT01000004">
    <property type="protein sequence ID" value="TGN76360.1"/>
    <property type="molecule type" value="Genomic_DNA"/>
</dbReference>
<keyword evidence="2" id="KW-1133">Transmembrane helix</keyword>
<dbReference type="Pfam" id="PF10708">
    <property type="entry name" value="DUF2510"/>
    <property type="match status" value="1"/>
</dbReference>
<evidence type="ECO:0000256" key="2">
    <source>
        <dbReference type="SAM" id="Phobius"/>
    </source>
</evidence>
<dbReference type="InterPro" id="IPR018929">
    <property type="entry name" value="DUF2510"/>
</dbReference>
<accession>A0A4Z1D2P9</accession>
<proteinExistence type="predicted"/>
<organism evidence="4 5">
    <name type="scientific">Streptomyces bauhiniae</name>
    <dbReference type="NCBI Taxonomy" id="2340725"/>
    <lineage>
        <taxon>Bacteria</taxon>
        <taxon>Bacillati</taxon>
        <taxon>Actinomycetota</taxon>
        <taxon>Actinomycetes</taxon>
        <taxon>Kitasatosporales</taxon>
        <taxon>Streptomycetaceae</taxon>
        <taxon>Streptomyces</taxon>
    </lineage>
</organism>
<evidence type="ECO:0000256" key="1">
    <source>
        <dbReference type="SAM" id="MobiDB-lite"/>
    </source>
</evidence>
<reference evidence="4 5" key="1">
    <citation type="submission" date="2019-04" db="EMBL/GenBank/DDBJ databases">
        <title>Streptomyces sp. nov. Bv016 isolated from bark of Buahinia variegata.</title>
        <authorList>
            <person name="Kanchanasin P."/>
            <person name="Tanasupawat S."/>
            <person name="Yuki M."/>
            <person name="Kudo T."/>
        </authorList>
    </citation>
    <scope>NUCLEOTIDE SEQUENCE [LARGE SCALE GENOMIC DNA]</scope>
    <source>
        <strain evidence="4 5">Bv016</strain>
    </source>
</reference>
<dbReference type="Proteomes" id="UP000298159">
    <property type="component" value="Unassembled WGS sequence"/>
</dbReference>
<sequence length="324" mass="32759">MTQVTPPGWYPDPGQTHDTPPTERWWDGNAWTAEVRPAGSAQAAPPPAYPPYAYGGYPAQPPAGNRRGLRTGIAVAAAAAVLACIGVGVYALAKDSGGGDRADSRPGQGQERRQEGPGDSQGGPGGPQGGPGDPQESPSPDRSAAPKVRGGGTLPDPVNGISMPVPEGWTGQAFAIGAQVTSDKSYKCPGDTSKNCTAGGAYSAPAQVLGTRGETAEAVARADVAANAEESYGGNSYGGITSHQVLASRAVTVAGQKGYLVRWKAVTSKGADGYVESAAFPSPADPSRMLVVRFGLDVGQSTGVMDEILKGIKVSSGGGNGQDV</sequence>
<feature type="domain" description="DUF2510" evidence="3">
    <location>
        <begin position="7"/>
        <end position="44"/>
    </location>
</feature>
<evidence type="ECO:0000259" key="3">
    <source>
        <dbReference type="Pfam" id="PF10708"/>
    </source>
</evidence>
<feature type="transmembrane region" description="Helical" evidence="2">
    <location>
        <begin position="73"/>
        <end position="93"/>
    </location>
</feature>
<protein>
    <submittedName>
        <fullName evidence="4">DUF2510 domain-containing protein</fullName>
    </submittedName>
</protein>
<evidence type="ECO:0000313" key="4">
    <source>
        <dbReference type="EMBL" id="TGN76360.1"/>
    </source>
</evidence>
<evidence type="ECO:0000313" key="5">
    <source>
        <dbReference type="Proteomes" id="UP000298159"/>
    </source>
</evidence>
<keyword evidence="2" id="KW-0472">Membrane</keyword>
<keyword evidence="5" id="KW-1185">Reference proteome</keyword>
<keyword evidence="2" id="KW-0812">Transmembrane</keyword>
<feature type="region of interest" description="Disordered" evidence="1">
    <location>
        <begin position="1"/>
        <end position="21"/>
    </location>
</feature>
<name>A0A4Z1D2P9_9ACTN</name>
<feature type="compositionally biased region" description="Gly residues" evidence="1">
    <location>
        <begin position="119"/>
        <end position="132"/>
    </location>
</feature>
<feature type="compositionally biased region" description="Basic and acidic residues" evidence="1">
    <location>
        <begin position="97"/>
        <end position="116"/>
    </location>
</feature>
<comment type="caution">
    <text evidence="4">The sequence shown here is derived from an EMBL/GenBank/DDBJ whole genome shotgun (WGS) entry which is preliminary data.</text>
</comment>